<evidence type="ECO:0000313" key="4">
    <source>
        <dbReference type="Proteomes" id="UP000315113"/>
    </source>
</evidence>
<keyword evidence="2" id="KW-0472">Membrane</keyword>
<sequence>MTGPPTKKGFIEQVSELLKDHPIVAALTLLVGAFGLGFGAARAVVEFSGNEVVTKTEIEKFKILGKDNQKLTEKNEKLTEKNEKLTTENQRLKQCEGQISGMSAVSQPPSGGHHLLGNRIVMGNITPCREKRLWLVVSPISLDEARNSIVYDKDCYVQGEIIPPVNEKTDKRKLEFQTATTSITEAKSYKIYFLAVDDEATNNLLIQAQGKNPPHILCSLANLHKNQVAMETFDNK</sequence>
<comment type="caution">
    <text evidence="3">The sequence shown here is derived from an EMBL/GenBank/DDBJ whole genome shotgun (WGS) entry which is preliminary data.</text>
</comment>
<keyword evidence="2" id="KW-0812">Transmembrane</keyword>
<protein>
    <submittedName>
        <fullName evidence="3">Uncharacterized protein</fullName>
    </submittedName>
</protein>
<dbReference type="EMBL" id="SFBH01000029">
    <property type="protein sequence ID" value="TRU38922.1"/>
    <property type="molecule type" value="Genomic_DNA"/>
</dbReference>
<evidence type="ECO:0000256" key="2">
    <source>
        <dbReference type="SAM" id="Phobius"/>
    </source>
</evidence>
<dbReference type="Proteomes" id="UP000315113">
    <property type="component" value="Unassembled WGS sequence"/>
</dbReference>
<evidence type="ECO:0000313" key="3">
    <source>
        <dbReference type="EMBL" id="TRU38922.1"/>
    </source>
</evidence>
<gene>
    <name evidence="3" type="ORF">EWV78_04005</name>
</gene>
<name>A0A552EWS4_MICAE</name>
<feature type="coiled-coil region" evidence="1">
    <location>
        <begin position="61"/>
        <end position="98"/>
    </location>
</feature>
<reference evidence="3 4" key="1">
    <citation type="submission" date="2019-01" db="EMBL/GenBank/DDBJ databases">
        <title>Coherence of Microcystis species and biogeography revealed through population genomics.</title>
        <authorList>
            <person name="Perez-Carrascal O.M."/>
            <person name="Terrat Y."/>
            <person name="Giani A."/>
            <person name="Fortin N."/>
            <person name="Tromas N."/>
            <person name="Shapiro B.J."/>
        </authorList>
    </citation>
    <scope>NUCLEOTIDE SEQUENCE [LARGE SCALE GENOMIC DNA]</scope>
    <source>
        <strain evidence="3">Ma_MB_F_20061100_S20D</strain>
    </source>
</reference>
<keyword evidence="2" id="KW-1133">Transmembrane helix</keyword>
<keyword evidence="1" id="KW-0175">Coiled coil</keyword>
<evidence type="ECO:0000256" key="1">
    <source>
        <dbReference type="SAM" id="Coils"/>
    </source>
</evidence>
<dbReference type="AlphaFoldDB" id="A0A552EWS4"/>
<accession>A0A552EWS4</accession>
<proteinExistence type="predicted"/>
<organism evidence="3 4">
    <name type="scientific">Microcystis aeruginosa Ma_MB_F_20061100_S20D</name>
    <dbReference type="NCBI Taxonomy" id="2486253"/>
    <lineage>
        <taxon>Bacteria</taxon>
        <taxon>Bacillati</taxon>
        <taxon>Cyanobacteriota</taxon>
        <taxon>Cyanophyceae</taxon>
        <taxon>Oscillatoriophycideae</taxon>
        <taxon>Chroococcales</taxon>
        <taxon>Microcystaceae</taxon>
        <taxon>Microcystis</taxon>
    </lineage>
</organism>
<feature type="transmembrane region" description="Helical" evidence="2">
    <location>
        <begin position="23"/>
        <end position="45"/>
    </location>
</feature>